<feature type="transmembrane region" description="Helical" evidence="9">
    <location>
        <begin position="276"/>
        <end position="304"/>
    </location>
</feature>
<keyword evidence="9" id="KW-1003">Cell membrane</keyword>
<dbReference type="InterPro" id="IPR051014">
    <property type="entry name" value="Cation_Transport_ATPase_IB"/>
</dbReference>
<protein>
    <recommendedName>
        <fullName evidence="7">P-type Zn(2+) transporter</fullName>
        <ecNumber evidence="7">7.2.2.12</ecNumber>
    </recommendedName>
</protein>
<dbReference type="Gene3D" id="3.40.50.1000">
    <property type="entry name" value="HAD superfamily/HAD-like"/>
    <property type="match status" value="1"/>
</dbReference>
<keyword evidence="9" id="KW-0479">Metal-binding</keyword>
<sequence>MPHATSNPRDQKLSGSNSIAVSFPAAGTIAVHGQELFGNPDTPVCRAFLRRVFRVPQIRGATIKSGSVCCAELHFDTKRHAAKEVLWRVADCLVEDDGSPAESEPVFAPMVTARDRHGVVHYHRFGRRVTGWQVVSDQAGSIRLKNPVLYRKNNLCQAIERELMSVLGIDRYKTHSLRCTVQIDYDPRRLSQTNLIEILDSALETAEHQEELDKLDLDLTICTLSVPLAATAQFAVPALLPLSAAVFAYTSIPCFQGAYERLSKEKRIGCDFLDSIVVLGCLATLQLLPGAVLAWCLSFGRLLVKKTEDNSKKMLLNAFGKQPRYVWLVKDGVEIEVPMDKVQKGDIVAVHTGDTVPVDGHIVEGMAMIDQHALTGESTPAEKGVGDRVFASTVMVAGKIFVSVEQSGSETASSKISQILNDTAGYKLSSQNRGEKLADQAALPTLVVGGLAMAAIGPGGAIAALNSDLGTGIRMAAPLALLSSLALCAQKGILVKDGRALELMGRIDTVLFDKTGTLTRECPEVGRVITANGFAENEVLMYAAGAEQKFHHPIALAILKKSEEWGIDLPATDETQYKVGYGIDVGVNGRRIRVGSARFMEMEGIALTPEIQEALDAAHLEGYTMVMVAIGDRIGGALELQAAVRPEVKDIVAGLRARGVKHLAIISGDHEAPTRKLAEELGMDRYFAQVLPTDKADYVEKLQQEGRTVCFVGDGINDSIALKKANVSISLRGATSIATDTAHIVFLEQGLGKLCELRDISRELERNIARSWAMIIAPNVACVLGVFTLGFGVAASVFTNNVAALAALANGLLPMRKVALLEAERRHQLELELKRAGCANVERTGIHEAGAAAEVVDTAAEIDEADDDTGSALAA</sequence>
<dbReference type="SFLD" id="SFLDS00003">
    <property type="entry name" value="Haloacid_Dehalogenase"/>
    <property type="match status" value="1"/>
</dbReference>
<dbReference type="PANTHER" id="PTHR48085:SF5">
    <property type="entry name" value="CADMIUM_ZINC-TRANSPORTING ATPASE HMA4-RELATED"/>
    <property type="match status" value="1"/>
</dbReference>
<dbReference type="SFLD" id="SFLDF00027">
    <property type="entry name" value="p-type_atpase"/>
    <property type="match status" value="1"/>
</dbReference>
<evidence type="ECO:0000256" key="7">
    <source>
        <dbReference type="ARBA" id="ARBA00039097"/>
    </source>
</evidence>
<dbReference type="PROSITE" id="PS01229">
    <property type="entry name" value="COF_2"/>
    <property type="match status" value="1"/>
</dbReference>
<evidence type="ECO:0000256" key="5">
    <source>
        <dbReference type="ARBA" id="ARBA00022989"/>
    </source>
</evidence>
<evidence type="ECO:0000256" key="2">
    <source>
        <dbReference type="ARBA" id="ARBA00006024"/>
    </source>
</evidence>
<proteinExistence type="inferred from homology"/>
<dbReference type="Proteomes" id="UP001359308">
    <property type="component" value="Chromosome"/>
</dbReference>
<dbReference type="PRINTS" id="PR00119">
    <property type="entry name" value="CATATPASE"/>
</dbReference>
<name>A0ABZ2F6D5_METCP</name>
<feature type="transmembrane region" description="Helical" evidence="9">
    <location>
        <begin position="471"/>
        <end position="489"/>
    </location>
</feature>
<dbReference type="Pfam" id="PF00702">
    <property type="entry name" value="Hydrolase"/>
    <property type="match status" value="1"/>
</dbReference>
<dbReference type="InterPro" id="IPR023299">
    <property type="entry name" value="ATPase_P-typ_cyto_dom_N"/>
</dbReference>
<evidence type="ECO:0000256" key="9">
    <source>
        <dbReference type="RuleBase" id="RU362081"/>
    </source>
</evidence>
<dbReference type="NCBIfam" id="TIGR01525">
    <property type="entry name" value="ATPase-IB_hvy"/>
    <property type="match status" value="1"/>
</dbReference>
<keyword evidence="6 9" id="KW-0472">Membrane</keyword>
<feature type="transmembrane region" description="Helical" evidence="9">
    <location>
        <begin position="441"/>
        <end position="465"/>
    </location>
</feature>
<comment type="similarity">
    <text evidence="2 9">Belongs to the cation transport ATPase (P-type) (TC 3.A.3) family. Type IB subfamily.</text>
</comment>
<dbReference type="Gene3D" id="2.70.150.10">
    <property type="entry name" value="Calcium-transporting ATPase, cytoplasmic transduction domain A"/>
    <property type="match status" value="1"/>
</dbReference>
<keyword evidence="9" id="KW-0547">Nucleotide-binding</keyword>
<evidence type="ECO:0000256" key="1">
    <source>
        <dbReference type="ARBA" id="ARBA00004370"/>
    </source>
</evidence>
<keyword evidence="12" id="KW-1185">Reference proteome</keyword>
<dbReference type="EC" id="7.2.2.12" evidence="7"/>
<keyword evidence="4" id="KW-1278">Translocase</keyword>
<evidence type="ECO:0000313" key="12">
    <source>
        <dbReference type="Proteomes" id="UP001359308"/>
    </source>
</evidence>
<dbReference type="PANTHER" id="PTHR48085">
    <property type="entry name" value="CADMIUM/ZINC-TRANSPORTING ATPASE HMA2-RELATED"/>
    <property type="match status" value="1"/>
</dbReference>
<feature type="transmembrane region" description="Helical" evidence="9">
    <location>
        <begin position="772"/>
        <end position="791"/>
    </location>
</feature>
<comment type="catalytic activity">
    <reaction evidence="8">
        <text>Zn(2+)(in) + ATP + H2O = Zn(2+)(out) + ADP + phosphate + H(+)</text>
        <dbReference type="Rhea" id="RHEA:20621"/>
        <dbReference type="ChEBI" id="CHEBI:15377"/>
        <dbReference type="ChEBI" id="CHEBI:15378"/>
        <dbReference type="ChEBI" id="CHEBI:29105"/>
        <dbReference type="ChEBI" id="CHEBI:30616"/>
        <dbReference type="ChEBI" id="CHEBI:43474"/>
        <dbReference type="ChEBI" id="CHEBI:456216"/>
        <dbReference type="EC" id="7.2.2.12"/>
    </reaction>
</comment>
<dbReference type="InterPro" id="IPR018303">
    <property type="entry name" value="ATPase_P-typ_P_site"/>
</dbReference>
<evidence type="ECO:0000256" key="4">
    <source>
        <dbReference type="ARBA" id="ARBA00022967"/>
    </source>
</evidence>
<dbReference type="SUPFAM" id="SSF81653">
    <property type="entry name" value="Calcium ATPase, transduction domain A"/>
    <property type="match status" value="1"/>
</dbReference>
<dbReference type="InterPro" id="IPR059000">
    <property type="entry name" value="ATPase_P-type_domA"/>
</dbReference>
<dbReference type="NCBIfam" id="TIGR01494">
    <property type="entry name" value="ATPase_P-type"/>
    <property type="match status" value="1"/>
</dbReference>
<organism evidence="11 12">
    <name type="scientific">Methylococcus capsulatus</name>
    <dbReference type="NCBI Taxonomy" id="414"/>
    <lineage>
        <taxon>Bacteria</taxon>
        <taxon>Pseudomonadati</taxon>
        <taxon>Pseudomonadota</taxon>
        <taxon>Gammaproteobacteria</taxon>
        <taxon>Methylococcales</taxon>
        <taxon>Methylococcaceae</taxon>
        <taxon>Methylococcus</taxon>
    </lineage>
</organism>
<comment type="subcellular location">
    <subcellularLocation>
        <location evidence="9">Cell membrane</location>
    </subcellularLocation>
    <subcellularLocation>
        <location evidence="1">Membrane</location>
    </subcellularLocation>
</comment>
<dbReference type="InterPro" id="IPR001757">
    <property type="entry name" value="P_typ_ATPase"/>
</dbReference>
<keyword evidence="3 9" id="KW-0812">Transmembrane</keyword>
<dbReference type="SFLD" id="SFLDG00002">
    <property type="entry name" value="C1.7:_P-type_atpase_like"/>
    <property type="match status" value="1"/>
</dbReference>
<dbReference type="InterPro" id="IPR023214">
    <property type="entry name" value="HAD_sf"/>
</dbReference>
<dbReference type="CDD" id="cd07550">
    <property type="entry name" value="P-type_ATPase_HM"/>
    <property type="match status" value="1"/>
</dbReference>
<evidence type="ECO:0000259" key="10">
    <source>
        <dbReference type="Pfam" id="PF00122"/>
    </source>
</evidence>
<dbReference type="SUPFAM" id="SSF56784">
    <property type="entry name" value="HAD-like"/>
    <property type="match status" value="1"/>
</dbReference>
<evidence type="ECO:0000313" key="11">
    <source>
        <dbReference type="EMBL" id="WWF01818.1"/>
    </source>
</evidence>
<dbReference type="InterPro" id="IPR008250">
    <property type="entry name" value="ATPase_P-typ_transduc_dom_A_sf"/>
</dbReference>
<evidence type="ECO:0000256" key="8">
    <source>
        <dbReference type="ARBA" id="ARBA00047308"/>
    </source>
</evidence>
<keyword evidence="5 9" id="KW-1133">Transmembrane helix</keyword>
<dbReference type="InterPro" id="IPR036412">
    <property type="entry name" value="HAD-like_sf"/>
</dbReference>
<gene>
    <name evidence="11" type="ORF">N4J17_15320</name>
</gene>
<reference evidence="11 12" key="1">
    <citation type="submission" date="2022-09" db="EMBL/GenBank/DDBJ databases">
        <authorList>
            <person name="Giprobiosintez L."/>
        </authorList>
    </citation>
    <scope>NUCLEOTIDE SEQUENCE [LARGE SCALE GENOMIC DNA]</scope>
    <source>
        <strain evidence="12">VKPM-B-12549 (GBS-15)</strain>
    </source>
</reference>
<feature type="domain" description="P-type ATPase A" evidence="10">
    <location>
        <begin position="322"/>
        <end position="419"/>
    </location>
</feature>
<dbReference type="RefSeq" id="WP_232470748.1">
    <property type="nucleotide sequence ID" value="NZ_CP104311.1"/>
</dbReference>
<dbReference type="Gene3D" id="3.40.1110.10">
    <property type="entry name" value="Calcium-transporting ATPase, cytoplasmic domain N"/>
    <property type="match status" value="1"/>
</dbReference>
<accession>A0ABZ2F6D5</accession>
<dbReference type="EMBL" id="CP104311">
    <property type="protein sequence ID" value="WWF01818.1"/>
    <property type="molecule type" value="Genomic_DNA"/>
</dbReference>
<dbReference type="Pfam" id="PF00122">
    <property type="entry name" value="E1-E2_ATPase"/>
    <property type="match status" value="1"/>
</dbReference>
<dbReference type="InterPro" id="IPR044492">
    <property type="entry name" value="P_typ_ATPase_HD_dom"/>
</dbReference>
<evidence type="ECO:0000256" key="6">
    <source>
        <dbReference type="ARBA" id="ARBA00023136"/>
    </source>
</evidence>
<evidence type="ECO:0000256" key="3">
    <source>
        <dbReference type="ARBA" id="ARBA00022692"/>
    </source>
</evidence>
<dbReference type="PROSITE" id="PS00154">
    <property type="entry name" value="ATPASE_E1_E2"/>
    <property type="match status" value="1"/>
</dbReference>
<keyword evidence="9" id="KW-0067">ATP-binding</keyword>
<dbReference type="InterPro" id="IPR027256">
    <property type="entry name" value="P-typ_ATPase_IB"/>
</dbReference>